<comment type="function">
    <text evidence="5">DNA-dependent RNA polymerase catalyzes the transcription of DNA into RNA using the four ribonucleoside triphosphates as substrates. Specific core component of RNA polymerase III which synthesizes small RNAs, such as 5S rRNA and tRNAs.</text>
</comment>
<proteinExistence type="inferred from homology"/>
<dbReference type="GO" id="GO:0003697">
    <property type="term" value="F:single-stranded DNA binding"/>
    <property type="evidence" value="ECO:0007669"/>
    <property type="project" value="UniProtKB-UniRule"/>
</dbReference>
<keyword evidence="2 5" id="KW-0240">DNA-directed RNA polymerase</keyword>
<accession>A0A074ZR94</accession>
<gene>
    <name evidence="8" type="ORF">T265_13274</name>
</gene>
<protein>
    <recommendedName>
        <fullName evidence="5">DNA-directed RNA polymerase III subunit RPC3</fullName>
        <shortName evidence="5">RNA polymerase III subunit C3</shortName>
    </recommendedName>
</protein>
<evidence type="ECO:0000256" key="1">
    <source>
        <dbReference type="ARBA" id="ARBA00004123"/>
    </source>
</evidence>
<name>A0A074ZR94_OPIVI</name>
<keyword evidence="9" id="KW-1185">Reference proteome</keyword>
<evidence type="ECO:0000313" key="8">
    <source>
        <dbReference type="EMBL" id="KER29933.1"/>
    </source>
</evidence>
<feature type="domain" description="DNA-directed RNA polymerase III subunit RPC3 winged-helix" evidence="7">
    <location>
        <begin position="349"/>
        <end position="423"/>
    </location>
</feature>
<dbReference type="STRING" id="6198.A0A074ZR94"/>
<dbReference type="AlphaFoldDB" id="A0A074ZR94"/>
<evidence type="ECO:0000256" key="3">
    <source>
        <dbReference type="ARBA" id="ARBA00023163"/>
    </source>
</evidence>
<sequence>MSTAASDYAQFILKVHFGPVATSVTRLMRIKGPVLLLEVLRDCPTLHSLHITRCLRSLMRHMVVHVTKTKTLKYELNYPLIYCIPRFPFFCQLVLHFYGKIAEEIISNLFLLGRATASDIIRCCLIRHHSSSDADKHKFADSLAASFDTLVKTGVLRVVPFLTDTSQAGTASPNHGNETVQEDWRMTKDEFCESLHKFVSTGSKRWIGSEDTDEPEEKRARDKNTPNPAWKLAIAPNIAVLEAMWRDRLIFHLAEERLGETCADLLSRLLCMATAARRNTEITSHESGAVSRNELLRILPGEPESFDSNLTLLTEDEVEFLVQEPGIGGYMYKCPYKSVVRHMLTKHAEHVVHVLFQHNGLRIFRLLLTGPLNHEELERRVLLPQKDFRRTLPRMIAAGFIYTTELSRSKEYTSETIVCLYSVNLSQVATLLIELAQHAALRVALRAEHEFEQKTRLIEQRYRIETLIKKHQQKLSQLTEQTGSSSSQDEVNNALLSQQKESLDSLASSVTPSEQQKLDSLTARLAKNIGCMAQALQQTAEPINDHRLDWTGSSNRATHDSLMKSAMDIIKDEGFRLHEPRKIVKSSFKIRLPAEIRQIPE</sequence>
<dbReference type="GO" id="GO:0005666">
    <property type="term" value="C:RNA polymerase III complex"/>
    <property type="evidence" value="ECO:0007669"/>
    <property type="project" value="UniProtKB-UniRule"/>
</dbReference>
<dbReference type="Gene3D" id="6.10.140.1450">
    <property type="match status" value="1"/>
</dbReference>
<evidence type="ECO:0000313" key="9">
    <source>
        <dbReference type="Proteomes" id="UP000054324"/>
    </source>
</evidence>
<dbReference type="OrthoDB" id="272392at2759"/>
<comment type="subcellular location">
    <subcellularLocation>
        <location evidence="1 5">Nucleus</location>
    </subcellularLocation>
</comment>
<dbReference type="InterPro" id="IPR039748">
    <property type="entry name" value="RPC3"/>
</dbReference>
<keyword evidence="4 5" id="KW-0539">Nucleus</keyword>
<dbReference type="CTD" id="20327441"/>
<dbReference type="PANTHER" id="PTHR12949:SF0">
    <property type="entry name" value="DNA-DIRECTED RNA POLYMERASE III SUBUNIT RPC3"/>
    <property type="match status" value="1"/>
</dbReference>
<dbReference type="InterPro" id="IPR055207">
    <property type="entry name" value="POLR3C_WHD"/>
</dbReference>
<dbReference type="Gene3D" id="1.10.10.10">
    <property type="entry name" value="Winged helix-like DNA-binding domain superfamily/Winged helix DNA-binding domain"/>
    <property type="match status" value="4"/>
</dbReference>
<reference evidence="8 9" key="1">
    <citation type="submission" date="2013-11" db="EMBL/GenBank/DDBJ databases">
        <title>Opisthorchis viverrini - life in the bile duct.</title>
        <authorList>
            <person name="Young N.D."/>
            <person name="Nagarajan N."/>
            <person name="Lin S.J."/>
            <person name="Korhonen P.K."/>
            <person name="Jex A.R."/>
            <person name="Hall R.S."/>
            <person name="Safavi-Hemami H."/>
            <person name="Kaewkong W."/>
            <person name="Bertrand D."/>
            <person name="Gao S."/>
            <person name="Seet Q."/>
            <person name="Wongkham S."/>
            <person name="Teh B.T."/>
            <person name="Wongkham C."/>
            <person name="Intapan P.M."/>
            <person name="Maleewong W."/>
            <person name="Yang X."/>
            <person name="Hu M."/>
            <person name="Wang Z."/>
            <person name="Hofmann A."/>
            <person name="Sternberg P.W."/>
            <person name="Tan P."/>
            <person name="Wang J."/>
            <person name="Gasser R.B."/>
        </authorList>
    </citation>
    <scope>NUCLEOTIDE SEQUENCE [LARGE SCALE GENOMIC DNA]</scope>
</reference>
<dbReference type="InterPro" id="IPR036388">
    <property type="entry name" value="WH-like_DNA-bd_sf"/>
</dbReference>
<dbReference type="GeneID" id="20327441"/>
<evidence type="ECO:0000259" key="7">
    <source>
        <dbReference type="Pfam" id="PF22536"/>
    </source>
</evidence>
<evidence type="ECO:0000256" key="2">
    <source>
        <dbReference type="ARBA" id="ARBA00022478"/>
    </source>
</evidence>
<organism evidence="8 9">
    <name type="scientific">Opisthorchis viverrini</name>
    <name type="common">Southeast Asian liver fluke</name>
    <dbReference type="NCBI Taxonomy" id="6198"/>
    <lineage>
        <taxon>Eukaryota</taxon>
        <taxon>Metazoa</taxon>
        <taxon>Spiralia</taxon>
        <taxon>Lophotrochozoa</taxon>
        <taxon>Platyhelminthes</taxon>
        <taxon>Trematoda</taxon>
        <taxon>Digenea</taxon>
        <taxon>Opisthorchiida</taxon>
        <taxon>Opisthorchiata</taxon>
        <taxon>Opisthorchiidae</taxon>
        <taxon>Opisthorchis</taxon>
    </lineage>
</organism>
<dbReference type="Proteomes" id="UP000054324">
    <property type="component" value="Unassembled WGS sequence"/>
</dbReference>
<evidence type="ECO:0000256" key="6">
    <source>
        <dbReference type="SAM" id="MobiDB-lite"/>
    </source>
</evidence>
<dbReference type="EMBL" id="KL596669">
    <property type="protein sequence ID" value="KER29933.1"/>
    <property type="molecule type" value="Genomic_DNA"/>
</dbReference>
<evidence type="ECO:0000256" key="4">
    <source>
        <dbReference type="ARBA" id="ARBA00023242"/>
    </source>
</evidence>
<keyword evidence="3 5" id="KW-0804">Transcription</keyword>
<dbReference type="KEGG" id="ovi:T265_13274"/>
<comment type="subunit">
    <text evidence="5">Component of the RNA polymerase III (Pol III) complex consisting of 17 subunits.</text>
</comment>
<evidence type="ECO:0000256" key="5">
    <source>
        <dbReference type="RuleBase" id="RU367076"/>
    </source>
</evidence>
<dbReference type="PANTHER" id="PTHR12949">
    <property type="entry name" value="RNA POLYMERASE III DNA DIRECTED -RELATED"/>
    <property type="match status" value="1"/>
</dbReference>
<feature type="region of interest" description="Disordered" evidence="6">
    <location>
        <begin position="206"/>
        <end position="227"/>
    </location>
</feature>
<dbReference type="RefSeq" id="XP_009166335.1">
    <property type="nucleotide sequence ID" value="XM_009168071.1"/>
</dbReference>
<dbReference type="Pfam" id="PF22536">
    <property type="entry name" value="WHD_POLR3C"/>
    <property type="match status" value="1"/>
</dbReference>
<comment type="similarity">
    <text evidence="5">Belongs to the eukaryotic RPC3/POLR3C RNA polymerase subunit family.</text>
</comment>